<keyword evidence="7" id="KW-0297">G-protein coupled receptor</keyword>
<dbReference type="PANTHER" id="PTHR24242:SF392">
    <property type="entry name" value="OLFACTORY RECEPTOR 6N2-LIKE"/>
    <property type="match status" value="1"/>
</dbReference>
<evidence type="ECO:0000256" key="2">
    <source>
        <dbReference type="ARBA" id="ARBA00022475"/>
    </source>
</evidence>
<evidence type="ECO:0000256" key="13">
    <source>
        <dbReference type="SAM" id="Phobius"/>
    </source>
</evidence>
<dbReference type="PROSITE" id="PS50262">
    <property type="entry name" value="G_PROTEIN_RECEP_F1_2"/>
    <property type="match status" value="1"/>
</dbReference>
<reference evidence="16" key="1">
    <citation type="journal article" date="2016" name="Nature">
        <title>Genome evolution in the allotetraploid frog Xenopus laevis.</title>
        <authorList>
            <person name="Session A.M."/>
            <person name="Uno Y."/>
            <person name="Kwon T."/>
            <person name="Chapman J.A."/>
            <person name="Toyoda A."/>
            <person name="Takahashi S."/>
            <person name="Fukui A."/>
            <person name="Hikosaka A."/>
            <person name="Suzuki A."/>
            <person name="Kondo M."/>
            <person name="van Heeringen S.J."/>
            <person name="Quigley I."/>
            <person name="Heinz S."/>
            <person name="Ogino H."/>
            <person name="Ochi H."/>
            <person name="Hellsten U."/>
            <person name="Lyons J.B."/>
            <person name="Simakov O."/>
            <person name="Putnam N."/>
            <person name="Stites J."/>
            <person name="Kuroki Y."/>
            <person name="Tanaka T."/>
            <person name="Michiue T."/>
            <person name="Watanabe M."/>
            <person name="Bogdanovic O."/>
            <person name="Lister R."/>
            <person name="Georgiou G."/>
            <person name="Paranjpe S.S."/>
            <person name="van Kruijsbergen I."/>
            <person name="Shu S."/>
            <person name="Carlson J."/>
            <person name="Kinoshita T."/>
            <person name="Ohta Y."/>
            <person name="Mawaribuchi S."/>
            <person name="Jenkins J."/>
            <person name="Grimwood J."/>
            <person name="Schmutz J."/>
            <person name="Mitros T."/>
            <person name="Mozaffari S.V."/>
            <person name="Suzuki Y."/>
            <person name="Haramoto Y."/>
            <person name="Yamamoto T.S."/>
            <person name="Takagi C."/>
            <person name="Heald R."/>
            <person name="Miller K."/>
            <person name="Haudenschild C."/>
            <person name="Kitzman J."/>
            <person name="Nakayama T."/>
            <person name="Izutsu Y."/>
            <person name="Robert J."/>
            <person name="Fortriede J."/>
            <person name="Burns K."/>
            <person name="Lotay V."/>
            <person name="Karimi K."/>
            <person name="Yasuoka Y."/>
            <person name="Dichmann D.S."/>
            <person name="Flajnik M.F."/>
            <person name="Houston D.W."/>
            <person name="Shendure J."/>
            <person name="DuPasquier L."/>
            <person name="Vize P.D."/>
            <person name="Zorn A.M."/>
            <person name="Ito M."/>
            <person name="Marcotte E.M."/>
            <person name="Wallingford J.B."/>
            <person name="Ito Y."/>
            <person name="Asashima M."/>
            <person name="Ueno N."/>
            <person name="Matsuda Y."/>
            <person name="Veenstra G.J."/>
            <person name="Fujiyama A."/>
            <person name="Harland R.M."/>
            <person name="Taira M."/>
            <person name="Rokhsar D.S."/>
        </authorList>
    </citation>
    <scope>NUCLEOTIDE SEQUENCE [LARGE SCALE GENOMIC DNA]</scope>
    <source>
        <strain evidence="16">J</strain>
    </source>
</reference>
<keyword evidence="2" id="KW-1003">Cell membrane</keyword>
<dbReference type="InterPro" id="IPR000725">
    <property type="entry name" value="Olfact_rcpt"/>
</dbReference>
<keyword evidence="3" id="KW-0716">Sensory transduction</keyword>
<dbReference type="GO" id="GO:0004930">
    <property type="term" value="F:G protein-coupled receptor activity"/>
    <property type="evidence" value="ECO:0007669"/>
    <property type="project" value="UniProtKB-KW"/>
</dbReference>
<keyword evidence="10" id="KW-0675">Receptor</keyword>
<dbReference type="EMBL" id="CM004466">
    <property type="protein sequence ID" value="OCU01739.1"/>
    <property type="molecule type" value="Genomic_DNA"/>
</dbReference>
<comment type="subcellular location">
    <subcellularLocation>
        <location evidence="1">Cell membrane</location>
        <topology evidence="1">Multi-pass membrane protein</topology>
    </subcellularLocation>
</comment>
<evidence type="ECO:0000256" key="10">
    <source>
        <dbReference type="ARBA" id="ARBA00023170"/>
    </source>
</evidence>
<keyword evidence="6 13" id="KW-1133">Transmembrane helix</keyword>
<dbReference type="Pfam" id="PF13853">
    <property type="entry name" value="7tm_4"/>
    <property type="match status" value="1"/>
</dbReference>
<dbReference type="GO" id="GO:0005886">
    <property type="term" value="C:plasma membrane"/>
    <property type="evidence" value="ECO:0007669"/>
    <property type="project" value="UniProtKB-SubCell"/>
</dbReference>
<accession>A0A974E1I7</accession>
<dbReference type="Proteomes" id="UP000694892">
    <property type="component" value="Chromosome 1L"/>
</dbReference>
<evidence type="ECO:0000256" key="3">
    <source>
        <dbReference type="ARBA" id="ARBA00022606"/>
    </source>
</evidence>
<dbReference type="InterPro" id="IPR017452">
    <property type="entry name" value="GPCR_Rhodpsn_7TM"/>
</dbReference>
<evidence type="ECO:0000256" key="8">
    <source>
        <dbReference type="ARBA" id="ARBA00023136"/>
    </source>
</evidence>
<organism evidence="15 16">
    <name type="scientific">Xenopus laevis</name>
    <name type="common">African clawed frog</name>
    <dbReference type="NCBI Taxonomy" id="8355"/>
    <lineage>
        <taxon>Eukaryota</taxon>
        <taxon>Metazoa</taxon>
        <taxon>Chordata</taxon>
        <taxon>Craniata</taxon>
        <taxon>Vertebrata</taxon>
        <taxon>Euteleostomi</taxon>
        <taxon>Amphibia</taxon>
        <taxon>Batrachia</taxon>
        <taxon>Anura</taxon>
        <taxon>Pipoidea</taxon>
        <taxon>Pipidae</taxon>
        <taxon>Xenopodinae</taxon>
        <taxon>Xenopus</taxon>
        <taxon>Xenopus</taxon>
    </lineage>
</organism>
<evidence type="ECO:0000256" key="7">
    <source>
        <dbReference type="ARBA" id="ARBA00023040"/>
    </source>
</evidence>
<keyword evidence="11" id="KW-0325">Glycoprotein</keyword>
<evidence type="ECO:0000256" key="4">
    <source>
        <dbReference type="ARBA" id="ARBA00022692"/>
    </source>
</evidence>
<keyword evidence="9" id="KW-1015">Disulfide bond</keyword>
<dbReference type="InterPro" id="IPR000276">
    <property type="entry name" value="GPCR_Rhodpsn"/>
</dbReference>
<name>A0A974E1I7_XENLA</name>
<keyword evidence="8 13" id="KW-0472">Membrane</keyword>
<evidence type="ECO:0000259" key="14">
    <source>
        <dbReference type="PROSITE" id="PS50262"/>
    </source>
</evidence>
<dbReference type="PANTHER" id="PTHR24242">
    <property type="entry name" value="G-PROTEIN COUPLED RECEPTOR"/>
    <property type="match status" value="1"/>
</dbReference>
<evidence type="ECO:0000256" key="9">
    <source>
        <dbReference type="ARBA" id="ARBA00023157"/>
    </source>
</evidence>
<dbReference type="AlphaFoldDB" id="A0A974E1I7"/>
<keyword evidence="4 13" id="KW-0812">Transmembrane</keyword>
<protein>
    <recommendedName>
        <fullName evidence="14">G-protein coupled receptors family 1 profile domain-containing protein</fullName>
    </recommendedName>
</protein>
<dbReference type="OMA" id="TIIENMF"/>
<keyword evidence="5" id="KW-0552">Olfaction</keyword>
<dbReference type="PRINTS" id="PR00245">
    <property type="entry name" value="OLFACTORYR"/>
</dbReference>
<feature type="transmembrane region" description="Helical" evidence="13">
    <location>
        <begin position="220"/>
        <end position="240"/>
    </location>
</feature>
<feature type="transmembrane region" description="Helical" evidence="13">
    <location>
        <begin position="189"/>
        <end position="208"/>
    </location>
</feature>
<feature type="domain" description="G-protein coupled receptors family 1 profile" evidence="14">
    <location>
        <begin position="1"/>
        <end position="238"/>
    </location>
</feature>
<dbReference type="SUPFAM" id="SSF81321">
    <property type="entry name" value="Family A G protein-coupled receptor-like"/>
    <property type="match status" value="1"/>
</dbReference>
<evidence type="ECO:0000256" key="12">
    <source>
        <dbReference type="ARBA" id="ARBA00023224"/>
    </source>
</evidence>
<sequence>MIQLNNTREFILMGFTGISILQYCLTPVLLLAYSLTIIENMFLIVLVRLDFYLHTPILHCTVVHFYFFGGLLLASMAYDRYTVMVNNNVCILMVFCSWMCGFLAPLVPTIFVSQLDFCSNHINHFFCDVPPILQLSCSRTSHIELSSSLISSTIMISSFTVIVVSYSRIVWTVFVIPSKKGLQKTFSTCALHLAVIFIYYGSGVYMYVRPDSHKTLERNKFVALFYSVLTPMLNPIIYSFRNNDVIKAVRKCLITV</sequence>
<feature type="transmembrane region" description="Helical" evidence="13">
    <location>
        <begin position="12"/>
        <end position="36"/>
    </location>
</feature>
<evidence type="ECO:0000256" key="11">
    <source>
        <dbReference type="ARBA" id="ARBA00023180"/>
    </source>
</evidence>
<evidence type="ECO:0000313" key="15">
    <source>
        <dbReference type="EMBL" id="OCU01739.1"/>
    </source>
</evidence>
<evidence type="ECO:0000256" key="5">
    <source>
        <dbReference type="ARBA" id="ARBA00022725"/>
    </source>
</evidence>
<dbReference type="GO" id="GO:0004984">
    <property type="term" value="F:olfactory receptor activity"/>
    <property type="evidence" value="ECO:0007669"/>
    <property type="project" value="InterPro"/>
</dbReference>
<dbReference type="PROSITE" id="PS00237">
    <property type="entry name" value="G_PROTEIN_RECEP_F1_1"/>
    <property type="match status" value="1"/>
</dbReference>
<evidence type="ECO:0000256" key="6">
    <source>
        <dbReference type="ARBA" id="ARBA00022989"/>
    </source>
</evidence>
<feature type="transmembrane region" description="Helical" evidence="13">
    <location>
        <begin position="56"/>
        <end position="78"/>
    </location>
</feature>
<proteinExistence type="predicted"/>
<dbReference type="Gene3D" id="1.20.1070.10">
    <property type="entry name" value="Rhodopsin 7-helix transmembrane proteins"/>
    <property type="match status" value="1"/>
</dbReference>
<feature type="transmembrane region" description="Helical" evidence="13">
    <location>
        <begin position="90"/>
        <end position="111"/>
    </location>
</feature>
<dbReference type="InterPro" id="IPR050939">
    <property type="entry name" value="Olfactory_GPCR1"/>
</dbReference>
<keyword evidence="12" id="KW-0807">Transducer</keyword>
<evidence type="ECO:0000256" key="1">
    <source>
        <dbReference type="ARBA" id="ARBA00004651"/>
    </source>
</evidence>
<gene>
    <name evidence="15" type="ORF">XELAEV_18007515mg</name>
</gene>
<evidence type="ECO:0000313" key="16">
    <source>
        <dbReference type="Proteomes" id="UP000694892"/>
    </source>
</evidence>
<feature type="transmembrane region" description="Helical" evidence="13">
    <location>
        <begin position="154"/>
        <end position="177"/>
    </location>
</feature>